<evidence type="ECO:0000313" key="3">
    <source>
        <dbReference type="Proteomes" id="UP000824010"/>
    </source>
</evidence>
<evidence type="ECO:0000256" key="1">
    <source>
        <dbReference type="SAM" id="Phobius"/>
    </source>
</evidence>
<dbReference type="Proteomes" id="UP000824010">
    <property type="component" value="Chromosome"/>
</dbReference>
<proteinExistence type="predicted"/>
<keyword evidence="1" id="KW-0472">Membrane</keyword>
<sequence length="78" mass="8324">MLSRIGHSVRLGDKLSRVFCSGMIAGFFIAFVGIDERAAVHLRSSAAHAALGLIGTAKMRKITNIDGPIIARFQPSSI</sequence>
<keyword evidence="3" id="KW-1185">Reference proteome</keyword>
<keyword evidence="1" id="KW-1133">Transmembrane helix</keyword>
<keyword evidence="1" id="KW-0812">Transmembrane</keyword>
<evidence type="ECO:0000313" key="2">
    <source>
        <dbReference type="EMBL" id="QXH58728.1"/>
    </source>
</evidence>
<dbReference type="EMBL" id="CP077077">
    <property type="protein sequence ID" value="QXH58728.1"/>
    <property type="molecule type" value="Genomic_DNA"/>
</dbReference>
<gene>
    <name evidence="2" type="ORF">KSS90_11155</name>
</gene>
<organism evidence="2 3">
    <name type="scientific">Pseudomonas maumuensis</name>
    <dbReference type="NCBI Taxonomy" id="2842354"/>
    <lineage>
        <taxon>Bacteria</taxon>
        <taxon>Pseudomonadati</taxon>
        <taxon>Pseudomonadota</taxon>
        <taxon>Gammaproteobacteria</taxon>
        <taxon>Pseudomonadales</taxon>
        <taxon>Pseudomonadaceae</taxon>
        <taxon>Pseudomonas</taxon>
    </lineage>
</organism>
<protein>
    <submittedName>
        <fullName evidence="2">Uncharacterized protein</fullName>
    </submittedName>
</protein>
<accession>A0ABX8NRP9</accession>
<dbReference type="RefSeq" id="WP_217869419.1">
    <property type="nucleotide sequence ID" value="NZ_CP077077.1"/>
</dbReference>
<reference evidence="2 3" key="1">
    <citation type="journal article" date="2021" name="Microorganisms">
        <title>The Ever-Expanding Pseudomonas Genus: Description of 43 New Species and Partition of the Pseudomonas putida Group.</title>
        <authorList>
            <person name="Girard L."/>
            <person name="Lood C."/>
            <person name="Hofte M."/>
            <person name="Vandamme P."/>
            <person name="Rokni-Zadeh H."/>
            <person name="van Noort V."/>
            <person name="Lavigne R."/>
            <person name="De Mot R."/>
        </authorList>
    </citation>
    <scope>NUCLEOTIDE SEQUENCE [LARGE SCALE GENOMIC DNA]</scope>
    <source>
        <strain evidence="2 3">COW77</strain>
    </source>
</reference>
<feature type="transmembrane region" description="Helical" evidence="1">
    <location>
        <begin position="15"/>
        <end position="34"/>
    </location>
</feature>
<name>A0ABX8NRP9_9PSED</name>